<keyword evidence="2" id="KW-1185">Reference proteome</keyword>
<dbReference type="PANTHER" id="PTHR30087">
    <property type="entry name" value="INNER MEMBRANE PROTEIN"/>
    <property type="match status" value="1"/>
</dbReference>
<proteinExistence type="predicted"/>
<sequence length="163" mass="17013">MSGKILISACLAGHPVRYNGSAKPLNHPLIDQWRSEGRLVSVCPELMGGFSVPRPSAEIAEGSNGEAVLAGEGRVVEENGKDVTSQFIAGARAALAVARANDCRFALLIDGSPSCGSRLIYDGNFAGKKHSGAGVTATLLRSNGIEVFSDMEIEALGARICDQ</sequence>
<organism evidence="1 2">
    <name type="scientific">Brucella pseudogrignonensis</name>
    <dbReference type="NCBI Taxonomy" id="419475"/>
    <lineage>
        <taxon>Bacteria</taxon>
        <taxon>Pseudomonadati</taxon>
        <taxon>Pseudomonadota</taxon>
        <taxon>Alphaproteobacteria</taxon>
        <taxon>Hyphomicrobiales</taxon>
        <taxon>Brucellaceae</taxon>
        <taxon>Brucella/Ochrobactrum group</taxon>
        <taxon>Brucella</taxon>
    </lineage>
</organism>
<dbReference type="InterPro" id="IPR007553">
    <property type="entry name" value="2-thiour_desulf"/>
</dbReference>
<dbReference type="Proteomes" id="UP001184614">
    <property type="component" value="Unassembled WGS sequence"/>
</dbReference>
<gene>
    <name evidence="1" type="ORF">J2782_001824</name>
</gene>
<dbReference type="Pfam" id="PF04463">
    <property type="entry name" value="2-thiour_desulf"/>
    <property type="match status" value="1"/>
</dbReference>
<dbReference type="EMBL" id="JAVDQT010000002">
    <property type="protein sequence ID" value="MDR6432089.1"/>
    <property type="molecule type" value="Genomic_DNA"/>
</dbReference>
<name>A0ABU1M7U5_9HYPH</name>
<dbReference type="PANTHER" id="PTHR30087:SF1">
    <property type="entry name" value="HYPOTHETICAL CYTOSOLIC PROTEIN"/>
    <property type="match status" value="1"/>
</dbReference>
<evidence type="ECO:0000313" key="2">
    <source>
        <dbReference type="Proteomes" id="UP001184614"/>
    </source>
</evidence>
<reference evidence="1 2" key="1">
    <citation type="submission" date="2023-07" db="EMBL/GenBank/DDBJ databases">
        <title>Sorghum-associated microbial communities from plants grown in Nebraska, USA.</title>
        <authorList>
            <person name="Schachtman D."/>
        </authorList>
    </citation>
    <scope>NUCLEOTIDE SEQUENCE [LARGE SCALE GENOMIC DNA]</scope>
    <source>
        <strain evidence="1 2">DS1730</strain>
    </source>
</reference>
<dbReference type="RefSeq" id="WP_310011599.1">
    <property type="nucleotide sequence ID" value="NZ_JAVDQT010000002.1"/>
</dbReference>
<evidence type="ECO:0000313" key="1">
    <source>
        <dbReference type="EMBL" id="MDR6432089.1"/>
    </source>
</evidence>
<protein>
    <submittedName>
        <fullName evidence="1">Uncharacterized protein YbbK (DUF523 family)</fullName>
    </submittedName>
</protein>
<comment type="caution">
    <text evidence="1">The sequence shown here is derived from an EMBL/GenBank/DDBJ whole genome shotgun (WGS) entry which is preliminary data.</text>
</comment>
<accession>A0ABU1M7U5</accession>